<protein>
    <submittedName>
        <fullName evidence="1">Uncharacterized protein</fullName>
    </submittedName>
</protein>
<keyword evidence="2" id="KW-1185">Reference proteome</keyword>
<gene>
    <name evidence="1" type="ORF">AG0111_0g2724</name>
</gene>
<name>A0ACB6FWW9_9PLEO</name>
<dbReference type="EMBL" id="PDWZ02000002">
    <property type="protein sequence ID" value="KAB2108922.1"/>
    <property type="molecule type" value="Genomic_DNA"/>
</dbReference>
<reference evidence="1 2" key="1">
    <citation type="journal article" date="2019" name="bioRxiv">
        <title>Genomics, evolutionary history and diagnostics of the Alternaria alternata species group including apple and Asian pear pathotypes.</title>
        <authorList>
            <person name="Armitage A.D."/>
            <person name="Cockerton H.M."/>
            <person name="Sreenivasaprasad S."/>
            <person name="Woodhall J.W."/>
            <person name="Lane C.R."/>
            <person name="Harrison R.J."/>
            <person name="Clarkson J.P."/>
        </authorList>
    </citation>
    <scope>NUCLEOTIDE SEQUENCE [LARGE SCALE GENOMIC DNA]</scope>
    <source>
        <strain evidence="1 2">FERA 650</strain>
    </source>
</reference>
<comment type="caution">
    <text evidence="1">The sequence shown here is derived from an EMBL/GenBank/DDBJ whole genome shotgun (WGS) entry which is preliminary data.</text>
</comment>
<sequence>MQPTPSNFPQPASPASAPDPASASSTLHQTQTATPSVSQSNATSTPATSIPLFSPANGAPSATSSTTRNDTANHLAPVRVKFDKLPKWLRNDWDLKLLAFLALMWGIKTYNEEIRGNKLNEMEACRNHPNDPALQNTSLCTEMRKAHDFDELVRRSTERVPDTVYYPLVWRDIFGAFFPVLLVILAVWRSRGKTDSFCLEHDQDTQRPNLRPTATTFDGFLYATESLEAIDFYENAPLDHFLDVHRWSERKQMSKVFRTLFKLFGRFHHEFQVVSRAEIACMDSKLK</sequence>
<dbReference type="Proteomes" id="UP000293547">
    <property type="component" value="Unassembled WGS sequence"/>
</dbReference>
<organism evidence="1 2">
    <name type="scientific">Alternaria gaisen</name>
    <dbReference type="NCBI Taxonomy" id="167740"/>
    <lineage>
        <taxon>Eukaryota</taxon>
        <taxon>Fungi</taxon>
        <taxon>Dikarya</taxon>
        <taxon>Ascomycota</taxon>
        <taxon>Pezizomycotina</taxon>
        <taxon>Dothideomycetes</taxon>
        <taxon>Pleosporomycetidae</taxon>
        <taxon>Pleosporales</taxon>
        <taxon>Pleosporineae</taxon>
        <taxon>Pleosporaceae</taxon>
        <taxon>Alternaria</taxon>
        <taxon>Alternaria sect. Alternaria</taxon>
    </lineage>
</organism>
<evidence type="ECO:0000313" key="2">
    <source>
        <dbReference type="Proteomes" id="UP000293547"/>
    </source>
</evidence>
<proteinExistence type="predicted"/>
<accession>A0ACB6FWW9</accession>
<evidence type="ECO:0000313" key="1">
    <source>
        <dbReference type="EMBL" id="KAB2108922.1"/>
    </source>
</evidence>